<dbReference type="KEGG" id="bhl:Bache_3071"/>
<evidence type="ECO:0000256" key="6">
    <source>
        <dbReference type="ARBA" id="ARBA00023136"/>
    </source>
</evidence>
<evidence type="ECO:0000256" key="7">
    <source>
        <dbReference type="ARBA" id="ARBA00023237"/>
    </source>
</evidence>
<evidence type="ECO:0000256" key="1">
    <source>
        <dbReference type="ARBA" id="ARBA00004571"/>
    </source>
</evidence>
<proteinExistence type="inferred from homology"/>
<dbReference type="Gene3D" id="2.60.40.1120">
    <property type="entry name" value="Carboxypeptidase-like, regulatory domain"/>
    <property type="match status" value="1"/>
</dbReference>
<evidence type="ECO:0000259" key="11">
    <source>
        <dbReference type="Pfam" id="PF07715"/>
    </source>
</evidence>
<evidence type="ECO:0000256" key="9">
    <source>
        <dbReference type="RuleBase" id="RU003357"/>
    </source>
</evidence>
<dbReference type="InterPro" id="IPR037066">
    <property type="entry name" value="Plug_dom_sf"/>
</dbReference>
<dbReference type="InterPro" id="IPR039426">
    <property type="entry name" value="TonB-dep_rcpt-like"/>
</dbReference>
<dbReference type="STRING" id="693979.Bache_3071"/>
<dbReference type="InterPro" id="IPR023996">
    <property type="entry name" value="TonB-dep_OMP_SusC/RagA"/>
</dbReference>
<evidence type="ECO:0000256" key="2">
    <source>
        <dbReference type="ARBA" id="ARBA00022448"/>
    </source>
</evidence>
<dbReference type="Pfam" id="PF13715">
    <property type="entry name" value="CarbopepD_reg_2"/>
    <property type="match status" value="1"/>
</dbReference>
<dbReference type="FunFam" id="2.170.130.10:FF:000009">
    <property type="entry name" value="SusC/RagA family TonB-linked outer membrane protein"/>
    <property type="match status" value="1"/>
</dbReference>
<dbReference type="eggNOG" id="COG4771">
    <property type="taxonomic scope" value="Bacteria"/>
</dbReference>
<evidence type="ECO:0000256" key="3">
    <source>
        <dbReference type="ARBA" id="ARBA00022452"/>
    </source>
</evidence>
<dbReference type="InterPro" id="IPR008969">
    <property type="entry name" value="CarboxyPept-like_regulatory"/>
</dbReference>
<reference evidence="12 13" key="2">
    <citation type="journal article" date="2011" name="Stand. Genomic Sci.">
        <title>Complete genome sequence of Bacteroides helcogenes type strain (P 36-108).</title>
        <authorList>
            <person name="Pati A."/>
            <person name="Gronow S."/>
            <person name="Zeytun A."/>
            <person name="Lapidus A."/>
            <person name="Nolan M."/>
            <person name="Hammon N."/>
            <person name="Deshpande S."/>
            <person name="Cheng J.F."/>
            <person name="Tapia R."/>
            <person name="Han C."/>
            <person name="Goodwin L."/>
            <person name="Pitluck S."/>
            <person name="Liolios K."/>
            <person name="Pagani I."/>
            <person name="Ivanova N."/>
            <person name="Mavromatis K."/>
            <person name="Chen A."/>
            <person name="Palaniappan K."/>
            <person name="Land M."/>
            <person name="Hauser L."/>
            <person name="Chang Y.J."/>
            <person name="Jeffries C.D."/>
            <person name="Detter J.C."/>
            <person name="Brambilla E."/>
            <person name="Rohde M."/>
            <person name="Goker M."/>
            <person name="Woyke T."/>
            <person name="Bristow J."/>
            <person name="Eisen J.A."/>
            <person name="Markowitz V."/>
            <person name="Hugenholtz P."/>
            <person name="Kyrpides N.C."/>
            <person name="Klenk H.P."/>
            <person name="Lucas S."/>
        </authorList>
    </citation>
    <scope>NUCLEOTIDE SEQUENCE [LARGE SCALE GENOMIC DNA]</scope>
    <source>
        <strain evidence="13">ATCC 35417 / DSM 20613 / JCM 6297 / CCUG 15421 / P 36-108</strain>
    </source>
</reference>
<dbReference type="Gene3D" id="2.170.130.10">
    <property type="entry name" value="TonB-dependent receptor, plug domain"/>
    <property type="match status" value="1"/>
</dbReference>
<dbReference type="Pfam" id="PF07715">
    <property type="entry name" value="Plug"/>
    <property type="match status" value="1"/>
</dbReference>
<keyword evidence="6 8" id="KW-0472">Membrane</keyword>
<evidence type="ECO:0000313" key="13">
    <source>
        <dbReference type="Proteomes" id="UP000008630"/>
    </source>
</evidence>
<evidence type="ECO:0000313" key="12">
    <source>
        <dbReference type="EMBL" id="ADV44999.1"/>
    </source>
</evidence>
<feature type="domain" description="TonB-dependent receptor-like beta-barrel" evidence="10">
    <location>
        <begin position="419"/>
        <end position="956"/>
    </location>
</feature>
<dbReference type="Pfam" id="PF00593">
    <property type="entry name" value="TonB_dep_Rec_b-barrel"/>
    <property type="match status" value="1"/>
</dbReference>
<dbReference type="InterPro" id="IPR023997">
    <property type="entry name" value="TonB-dep_OMP_SusC/RagA_CS"/>
</dbReference>
<sequence length="1028" mass="112852">MKQVNLRICRTILTLIIGLFLSVGVYAQNITVKGHVKDAVGEVIGANVVEKGNTTNGTITDLDGNFTLSVRKGATLIVSFIGYKSQEVVVNGPSVIVTLQDDAELLSEVVVIGYGTAKKNDLTGSVTAIKPDEMNKGLVTNAQDMMQGKIAGVNVTTGGGTPGGGATIRVRGGSSLNASNDPLVVIDGLAMDNQGVKGLANPLSMVNPADIETFTVLKDASATAIYGSRGSNGVIIITTKKGRSGSKPTISYNGNISVSTKKRTIDVMNGQEYGEFIEKMYGVGSDPWKLMAGALTDDKGNIISLANAVKEGEAYRYNSTDWQNEIYRTAVSHDHNITIAGGLKNMPYRVSLGYTNQNGILKTSNFERYTATVSASPKFFDNHLTINLNAKGMIANNRYADGGAIGAAVYMIPTFSVYNSGETFQKWFGGYSQWTADGTTLHDPTWTVTSNQDATKNPVSLLNQKDDTANSKSFIGNAELDYKIHGFEDLHLHMNIGGDFSTGKQTTVISPSSVYNNCNYYGWNGWEKISKYNKMFNAYAQYTKDFSDAHHFDIMGGYEWQHFYHKGEKDGWGLYQSTNTVTPGEKFRQDAKVWKSENYLVSFFGRANYTLLDRYMLTATVRYDGSSRFKDHWALFPSFAFGWRLKEEAFLKNVDVLSDLKLRLGYGQTGQQEGIGDYNYFASYNVSTGIGSSYPLLDSNGIMYRPNAYNENLTWETTTTYNAGLDFGFLNGKISGSVDYYYRKTTDLLNTVYVSAGSNFRNQVTSNIGSLKNTGVEIALTYRPIQTKDLSWEITANGTYNNNEITELIGQEGYFVPTGGISAGTGVNCQAHAVGHPASSFYVFQQVYDKNGIPIEGAYVDRNGDGIINQDDKYFYKSPAAPWMAGLSSKVMWKNWDFGFSLRASFNNYVYNDLEAGSSNINKGNISRLGFMVNIPTMALGKAWQTNDNTLSDYFVQNATFLKCDNITLGYSFDKLFGAKLGGRVYGAVTNVFTITNYKGIDPEVFGGIDNNLYPRPFTAQLGLTLNF</sequence>
<accession>E6SQF2</accession>
<dbReference type="SUPFAM" id="SSF49464">
    <property type="entry name" value="Carboxypeptidase regulatory domain-like"/>
    <property type="match status" value="1"/>
</dbReference>
<dbReference type="GO" id="GO:0009279">
    <property type="term" value="C:cell outer membrane"/>
    <property type="evidence" value="ECO:0007669"/>
    <property type="project" value="UniProtKB-SubCell"/>
</dbReference>
<comment type="subcellular location">
    <subcellularLocation>
        <location evidence="1 8">Cell outer membrane</location>
        <topology evidence="1 8">Multi-pass membrane protein</topology>
    </subcellularLocation>
</comment>
<dbReference type="InterPro" id="IPR036942">
    <property type="entry name" value="Beta-barrel_TonB_sf"/>
</dbReference>
<dbReference type="OrthoDB" id="9768177at2"/>
<organism evidence="12 13">
    <name type="scientific">Bacteroides helcogenes (strain ATCC 35417 / DSM 20613 / JCM 6297 / CCUG 15421 / P 36-108)</name>
    <dbReference type="NCBI Taxonomy" id="693979"/>
    <lineage>
        <taxon>Bacteria</taxon>
        <taxon>Pseudomonadati</taxon>
        <taxon>Bacteroidota</taxon>
        <taxon>Bacteroidia</taxon>
        <taxon>Bacteroidales</taxon>
        <taxon>Bacteroidaceae</taxon>
        <taxon>Bacteroides</taxon>
    </lineage>
</organism>
<dbReference type="InterPro" id="IPR012910">
    <property type="entry name" value="Plug_dom"/>
</dbReference>
<dbReference type="NCBIfam" id="TIGR04057">
    <property type="entry name" value="SusC_RagA_signa"/>
    <property type="match status" value="1"/>
</dbReference>
<keyword evidence="7 8" id="KW-0998">Cell outer membrane</keyword>
<gene>
    <name evidence="12" type="ordered locus">Bache_3071</name>
</gene>
<keyword evidence="12" id="KW-0675">Receptor</keyword>
<dbReference type="AlphaFoldDB" id="E6SQF2"/>
<protein>
    <submittedName>
        <fullName evidence="12">TonB-dependent receptor plug</fullName>
    </submittedName>
</protein>
<keyword evidence="3 8" id="KW-1134">Transmembrane beta strand</keyword>
<dbReference type="RefSeq" id="WP_013548586.1">
    <property type="nucleotide sequence ID" value="NC_014933.1"/>
</dbReference>
<dbReference type="InterPro" id="IPR000531">
    <property type="entry name" value="Beta-barrel_TonB"/>
</dbReference>
<dbReference type="Gene3D" id="2.40.170.20">
    <property type="entry name" value="TonB-dependent receptor, beta-barrel domain"/>
    <property type="match status" value="1"/>
</dbReference>
<keyword evidence="5 9" id="KW-0798">TonB box</keyword>
<dbReference type="EMBL" id="CP002352">
    <property type="protein sequence ID" value="ADV44999.1"/>
    <property type="molecule type" value="Genomic_DNA"/>
</dbReference>
<reference key="1">
    <citation type="submission" date="2010-11" db="EMBL/GenBank/DDBJ databases">
        <title>The complete genome of Bacteroides helcogenes P 36-108.</title>
        <authorList>
            <consortium name="US DOE Joint Genome Institute (JGI-PGF)"/>
            <person name="Lucas S."/>
            <person name="Copeland A."/>
            <person name="Lapidus A."/>
            <person name="Bruce D."/>
            <person name="Goodwin L."/>
            <person name="Pitluck S."/>
            <person name="Kyrpides N."/>
            <person name="Mavromatis K."/>
            <person name="Ivanova N."/>
            <person name="Zeytun A."/>
            <person name="Brettin T."/>
            <person name="Detter J.C."/>
            <person name="Tapia R."/>
            <person name="Han C."/>
            <person name="Land M."/>
            <person name="Hauser L."/>
            <person name="Markowitz V."/>
            <person name="Cheng J.-F."/>
            <person name="Hugenholtz P."/>
            <person name="Woyke T."/>
            <person name="Wu D."/>
            <person name="Gronow S."/>
            <person name="Wellnitz S."/>
            <person name="Brambilla E."/>
            <person name="Klenk H.-P."/>
            <person name="Eisen J.A."/>
        </authorList>
    </citation>
    <scope>NUCLEOTIDE SEQUENCE</scope>
    <source>
        <strain>P 36-108</strain>
    </source>
</reference>
<comment type="similarity">
    <text evidence="8 9">Belongs to the TonB-dependent receptor family.</text>
</comment>
<name>E6SQF2_BACT6</name>
<keyword evidence="4 8" id="KW-0812">Transmembrane</keyword>
<dbReference type="PROSITE" id="PS52016">
    <property type="entry name" value="TONB_DEPENDENT_REC_3"/>
    <property type="match status" value="1"/>
</dbReference>
<dbReference type="PATRIC" id="fig|693979.3.peg.3219"/>
<keyword evidence="2 8" id="KW-0813">Transport</keyword>
<dbReference type="Proteomes" id="UP000008630">
    <property type="component" value="Chromosome"/>
</dbReference>
<evidence type="ECO:0000259" key="10">
    <source>
        <dbReference type="Pfam" id="PF00593"/>
    </source>
</evidence>
<dbReference type="HOGENOM" id="CLU_004317_0_2_10"/>
<keyword evidence="13" id="KW-1185">Reference proteome</keyword>
<feature type="domain" description="TonB-dependent receptor plug" evidence="11">
    <location>
        <begin position="119"/>
        <end position="234"/>
    </location>
</feature>
<evidence type="ECO:0000256" key="5">
    <source>
        <dbReference type="ARBA" id="ARBA00023077"/>
    </source>
</evidence>
<evidence type="ECO:0000256" key="4">
    <source>
        <dbReference type="ARBA" id="ARBA00022692"/>
    </source>
</evidence>
<dbReference type="SUPFAM" id="SSF56935">
    <property type="entry name" value="Porins"/>
    <property type="match status" value="1"/>
</dbReference>
<dbReference type="NCBIfam" id="TIGR04056">
    <property type="entry name" value="OMP_RagA_SusC"/>
    <property type="match status" value="1"/>
</dbReference>
<evidence type="ECO:0000256" key="8">
    <source>
        <dbReference type="PROSITE-ProRule" id="PRU01360"/>
    </source>
</evidence>